<dbReference type="Proteomes" id="UP000215301">
    <property type="component" value="Unassembled WGS sequence"/>
</dbReference>
<gene>
    <name evidence="3" type="ORF">CE561_10880</name>
    <name evidence="2" type="ORF">Thert_00068</name>
</gene>
<evidence type="ECO:0000313" key="2">
    <source>
        <dbReference type="EMBL" id="AST56326.1"/>
    </source>
</evidence>
<dbReference type="AlphaFoldDB" id="A0A231VFD3"/>
<keyword evidence="1" id="KW-0472">Membrane</keyword>
<dbReference type="OMA" id="CIFQVDY"/>
<evidence type="ECO:0000313" key="3">
    <source>
        <dbReference type="EMBL" id="OXT06366.1"/>
    </source>
</evidence>
<keyword evidence="1" id="KW-1133">Transmembrane helix</keyword>
<name>A0A231VFD3_THETR</name>
<dbReference type="RefSeq" id="WP_013297667.1">
    <property type="nucleotide sequence ID" value="NZ_CP016893.1"/>
</dbReference>
<proteinExistence type="predicted"/>
<evidence type="ECO:0000313" key="5">
    <source>
        <dbReference type="Proteomes" id="UP000215301"/>
    </source>
</evidence>
<reference evidence="3 5" key="2">
    <citation type="submission" date="2017-06" db="EMBL/GenBank/DDBJ databases">
        <title>Isolation and characterization of a thermophilic and butanogenic Thermoanaerobacterium thermosaccharolyticum M5 capable of efficient degradation of hemicellulose.</title>
        <authorList>
            <person name="Xin F."/>
            <person name="Jiang Y."/>
        </authorList>
    </citation>
    <scope>NUCLEOTIDE SEQUENCE [LARGE SCALE GENOMIC DNA]</scope>
    <source>
        <strain evidence="3 5">M5</strain>
    </source>
</reference>
<reference evidence="2 4" key="1">
    <citation type="submission" date="2016-08" db="EMBL/GenBank/DDBJ databases">
        <title>A novel genetic cassette of butanologenic Thermoanaerobacterium thermosaccharolyticum that directly convert cellulose to butanol.</title>
        <authorList>
            <person name="Li T."/>
            <person name="He J."/>
        </authorList>
    </citation>
    <scope>NUCLEOTIDE SEQUENCE [LARGE SCALE GENOMIC DNA]</scope>
    <source>
        <strain evidence="2 4">TG57</strain>
    </source>
</reference>
<organism evidence="3 5">
    <name type="scientific">Thermoanaerobacterium thermosaccharolyticum</name>
    <name type="common">Clostridium thermosaccharolyticum</name>
    <dbReference type="NCBI Taxonomy" id="1517"/>
    <lineage>
        <taxon>Bacteria</taxon>
        <taxon>Bacillati</taxon>
        <taxon>Bacillota</taxon>
        <taxon>Clostridia</taxon>
        <taxon>Thermoanaerobacterales</taxon>
        <taxon>Thermoanaerobacteraceae</taxon>
        <taxon>Thermoanaerobacterium</taxon>
    </lineage>
</organism>
<dbReference type="Proteomes" id="UP000214975">
    <property type="component" value="Chromosome"/>
</dbReference>
<accession>A0A231VFD3</accession>
<protein>
    <submittedName>
        <fullName evidence="3">Uncharacterized protein</fullName>
    </submittedName>
</protein>
<dbReference type="EMBL" id="NKHD01000032">
    <property type="protein sequence ID" value="OXT06366.1"/>
    <property type="molecule type" value="Genomic_DNA"/>
</dbReference>
<keyword evidence="1" id="KW-0812">Transmembrane</keyword>
<evidence type="ECO:0000313" key="4">
    <source>
        <dbReference type="Proteomes" id="UP000214975"/>
    </source>
</evidence>
<evidence type="ECO:0000256" key="1">
    <source>
        <dbReference type="SAM" id="Phobius"/>
    </source>
</evidence>
<sequence length="86" mass="10452">MSRVKERKERLRKIRRIYFLLSIYIIFIVLCLFRVDYTFNTFTTGEAKQNLFKINIERNFIDITLFGENKQFSLKGVLDIFKSLYN</sequence>
<feature type="transmembrane region" description="Helical" evidence="1">
    <location>
        <begin position="17"/>
        <end position="35"/>
    </location>
</feature>
<dbReference type="EMBL" id="CP016893">
    <property type="protein sequence ID" value="AST56326.1"/>
    <property type="molecule type" value="Genomic_DNA"/>
</dbReference>